<evidence type="ECO:0000313" key="8">
    <source>
        <dbReference type="RefSeq" id="XP_018332349.1"/>
    </source>
</evidence>
<dbReference type="Pfam" id="PF01805">
    <property type="entry name" value="Surp"/>
    <property type="match status" value="1"/>
</dbReference>
<protein>
    <submittedName>
        <fullName evidence="8">U2 snRNP-associated SURP motif-containing protein</fullName>
    </submittedName>
</protein>
<dbReference type="SUPFAM" id="SSF109905">
    <property type="entry name" value="Surp module (SWAP domain)"/>
    <property type="match status" value="1"/>
</dbReference>
<keyword evidence="1 2" id="KW-0694">RNA-binding</keyword>
<feature type="compositionally biased region" description="Low complexity" evidence="3">
    <location>
        <begin position="798"/>
        <end position="809"/>
    </location>
</feature>
<feature type="domain" description="SURP motif" evidence="5">
    <location>
        <begin position="330"/>
        <end position="373"/>
    </location>
</feature>
<evidence type="ECO:0000256" key="3">
    <source>
        <dbReference type="SAM" id="MobiDB-lite"/>
    </source>
</evidence>
<dbReference type="PROSITE" id="PS50102">
    <property type="entry name" value="RRM"/>
    <property type="match status" value="1"/>
</dbReference>
<dbReference type="Gene3D" id="1.25.40.90">
    <property type="match status" value="1"/>
</dbReference>
<dbReference type="InterPro" id="IPR047488">
    <property type="entry name" value="SR140_cwf21"/>
</dbReference>
<dbReference type="Pfam" id="PF04818">
    <property type="entry name" value="CID"/>
    <property type="match status" value="1"/>
</dbReference>
<dbReference type="InterPro" id="IPR013170">
    <property type="entry name" value="mRNA_splic_Cwf21_dom"/>
</dbReference>
<feature type="compositionally biased region" description="Basic residues" evidence="3">
    <location>
        <begin position="904"/>
        <end position="913"/>
    </location>
</feature>
<dbReference type="PROSITE" id="PS51391">
    <property type="entry name" value="CID"/>
    <property type="match status" value="1"/>
</dbReference>
<proteinExistence type="predicted"/>
<feature type="compositionally biased region" description="Low complexity" evidence="3">
    <location>
        <begin position="863"/>
        <end position="875"/>
    </location>
</feature>
<dbReference type="AlphaFoldDB" id="A0A1W4X8J8"/>
<keyword evidence="7" id="KW-1185">Reference proteome</keyword>
<dbReference type="SUPFAM" id="SSF48464">
    <property type="entry name" value="ENTH/VHS domain"/>
    <property type="match status" value="1"/>
</dbReference>
<dbReference type="InterPro" id="IPR000504">
    <property type="entry name" value="RRM_dom"/>
</dbReference>
<dbReference type="STRING" id="224129.A0A1W4X8J8"/>
<dbReference type="GO" id="GO:0006396">
    <property type="term" value="P:RNA processing"/>
    <property type="evidence" value="ECO:0007669"/>
    <property type="project" value="InterPro"/>
</dbReference>
<dbReference type="Gene3D" id="3.30.70.330">
    <property type="match status" value="1"/>
</dbReference>
<evidence type="ECO:0000259" key="4">
    <source>
        <dbReference type="PROSITE" id="PS50102"/>
    </source>
</evidence>
<dbReference type="Pfam" id="PF00076">
    <property type="entry name" value="RRM_1"/>
    <property type="match status" value="1"/>
</dbReference>
<dbReference type="SMART" id="SM00360">
    <property type="entry name" value="RRM"/>
    <property type="match status" value="1"/>
</dbReference>
<feature type="compositionally biased region" description="Acidic residues" evidence="3">
    <location>
        <begin position="586"/>
        <end position="607"/>
    </location>
</feature>
<feature type="compositionally biased region" description="Low complexity" evidence="3">
    <location>
        <begin position="698"/>
        <end position="712"/>
    </location>
</feature>
<dbReference type="FunCoup" id="A0A1W4X8J8">
    <property type="interactions" value="2888"/>
</dbReference>
<dbReference type="Gene3D" id="6.10.140.420">
    <property type="match status" value="1"/>
</dbReference>
<accession>A0A1W4X8J8</accession>
<feature type="domain" description="RRM" evidence="4">
    <location>
        <begin position="180"/>
        <end position="261"/>
    </location>
</feature>
<feature type="region of interest" description="Disordered" evidence="3">
    <location>
        <begin position="738"/>
        <end position="757"/>
    </location>
</feature>
<dbReference type="CDD" id="cd21370">
    <property type="entry name" value="cwf21_SR140"/>
    <property type="match status" value="1"/>
</dbReference>
<evidence type="ECO:0000256" key="2">
    <source>
        <dbReference type="PROSITE-ProRule" id="PRU00176"/>
    </source>
</evidence>
<sequence>MADKKKNIPEQKLKAFSIGTMAKRKLSKRELEDLRKKEEEKAVAHVFQEFVETFQEVPSNGSKAWVKAGTYDAGARKEDTREKGKLYKPQSKITIPQDVVSSVERAQATARILATDKPERLGRKKAPEKSNLEAFKEELRRIQEEREERHKYKSVAKASVESEMSLLLKSEDLESDLTTTNLFLRNLNPKVTEQQLMEIFGRYGPLASIKIIWPRSEEEKAKGSNCGFVAYMARKDAERALRNLNEKEISGSDIKLGWGKPVILPPFPIYIPPPLMELSMPPPPSGLPFNAQPIAQDRDILPKTQDELNQILYRAVVKVVMPKDRALLILINRMVEFVVREGPMFEAMIMNREINNPMFRFLFENQSPSHIYYRWKVFSITHGESQREWSNKEFRMFKEGSIWKPPVKNCYTTGMPDDLVDDDGGKDSAKASLSKSERDRLEHLIRHLTPETKKIGEVMVFCIDHAEAAEEVSECIKESLSNESTIITKKIARLYLLSDILHNCGVKVNKASFYRRAIETRLVDIMRYLKQTYDKLEGRLQAEGFKARIYRTMKAWEDSIYPKDFMREIENAFLGLEKEVKKPDPDLGDDIDGDPLQDAHETDEDTPMDGAALLKGALKQQQQQHQQQFMRSPTPGGDTDIDGEEIQDMDENVKQDGSAKSAPPSSLSGFILSKWETVDPEQVEAQAMTTSKWDLLESDNSQDSPNQNSNDNSEFREVQEKRRTKLREIEVKVVQYQDELESGSRNLRSGWTVQQQVQHYRRKLLKKYEDEITNETDKEVDDKSEKGKTDYDKSERGGASSDDSYYKSSSAKKKKKRKRSNSRHRSKSRSPSRKRKGNSPPSARKRRSSPESSRSRGHRDRSLSPYSSPRTSSARSSRHSIKSPSPVKYRSPSPRRYRDTTRETRKHKHKHRY</sequence>
<dbReference type="Proteomes" id="UP000192223">
    <property type="component" value="Unplaced"/>
</dbReference>
<dbReference type="GO" id="GO:0003723">
    <property type="term" value="F:RNA binding"/>
    <property type="evidence" value="ECO:0007669"/>
    <property type="project" value="UniProtKB-UniRule"/>
</dbReference>
<dbReference type="InterPro" id="IPR035979">
    <property type="entry name" value="RBD_domain_sf"/>
</dbReference>
<feature type="compositionally biased region" description="Polar residues" evidence="3">
    <location>
        <begin position="743"/>
        <end position="757"/>
    </location>
</feature>
<dbReference type="CDD" id="cd12223">
    <property type="entry name" value="RRM_SR140"/>
    <property type="match status" value="1"/>
</dbReference>
<dbReference type="InterPro" id="IPR000061">
    <property type="entry name" value="Surp"/>
</dbReference>
<dbReference type="Pfam" id="PF08312">
    <property type="entry name" value="cwf21"/>
    <property type="match status" value="1"/>
</dbReference>
<evidence type="ECO:0000256" key="1">
    <source>
        <dbReference type="ARBA" id="ARBA00022884"/>
    </source>
</evidence>
<evidence type="ECO:0000313" key="7">
    <source>
        <dbReference type="Proteomes" id="UP000192223"/>
    </source>
</evidence>
<dbReference type="SUPFAM" id="SSF54928">
    <property type="entry name" value="RNA-binding domain, RBD"/>
    <property type="match status" value="1"/>
</dbReference>
<dbReference type="RefSeq" id="XP_018332349.1">
    <property type="nucleotide sequence ID" value="XM_018476847.1"/>
</dbReference>
<dbReference type="InterPro" id="IPR012677">
    <property type="entry name" value="Nucleotide-bd_a/b_plait_sf"/>
</dbReference>
<dbReference type="InParanoid" id="A0A1W4X8J8"/>
<name>A0A1W4X8J8_AGRPL</name>
<dbReference type="SMART" id="SM01115">
    <property type="entry name" value="cwf21"/>
    <property type="match status" value="1"/>
</dbReference>
<feature type="compositionally biased region" description="Basic residues" evidence="3">
    <location>
        <begin position="810"/>
        <end position="847"/>
    </location>
</feature>
<dbReference type="Gene3D" id="1.10.10.790">
    <property type="entry name" value="Surp module"/>
    <property type="match status" value="1"/>
</dbReference>
<dbReference type="PANTHER" id="PTHR23140:SF0">
    <property type="entry name" value="U2 SNRNP-ASSOCIATED SURP MOTIF-CONTAINING PROTEIN"/>
    <property type="match status" value="1"/>
</dbReference>
<dbReference type="SMART" id="SM00582">
    <property type="entry name" value="RPR"/>
    <property type="match status" value="1"/>
</dbReference>
<dbReference type="InterPro" id="IPR035009">
    <property type="entry name" value="SR140_RRM"/>
</dbReference>
<organism evidence="7 8">
    <name type="scientific">Agrilus planipennis</name>
    <name type="common">Emerald ash borer</name>
    <name type="synonym">Agrilus marcopoli</name>
    <dbReference type="NCBI Taxonomy" id="224129"/>
    <lineage>
        <taxon>Eukaryota</taxon>
        <taxon>Metazoa</taxon>
        <taxon>Ecdysozoa</taxon>
        <taxon>Arthropoda</taxon>
        <taxon>Hexapoda</taxon>
        <taxon>Insecta</taxon>
        <taxon>Pterygota</taxon>
        <taxon>Neoptera</taxon>
        <taxon>Endopterygota</taxon>
        <taxon>Coleoptera</taxon>
        <taxon>Polyphaga</taxon>
        <taxon>Elateriformia</taxon>
        <taxon>Buprestoidea</taxon>
        <taxon>Buprestidae</taxon>
        <taxon>Agrilinae</taxon>
        <taxon>Agrilus</taxon>
    </lineage>
</organism>
<evidence type="ECO:0000259" key="6">
    <source>
        <dbReference type="PROSITE" id="PS51391"/>
    </source>
</evidence>
<gene>
    <name evidence="8" type="primary">LOC108741877</name>
</gene>
<dbReference type="KEGG" id="apln:108741877"/>
<dbReference type="InterPro" id="IPR006569">
    <property type="entry name" value="CID_dom"/>
</dbReference>
<dbReference type="PANTHER" id="PTHR23140">
    <property type="entry name" value="RNA PROCESSING PROTEIN LD23810P"/>
    <property type="match status" value="1"/>
</dbReference>
<dbReference type="InterPro" id="IPR051485">
    <property type="entry name" value="SR-CTD_assoc_factor"/>
</dbReference>
<dbReference type="GO" id="GO:0005634">
    <property type="term" value="C:nucleus"/>
    <property type="evidence" value="ECO:0007669"/>
    <property type="project" value="TreeGrafter"/>
</dbReference>
<dbReference type="SMART" id="SM00648">
    <property type="entry name" value="SWAP"/>
    <property type="match status" value="1"/>
</dbReference>
<feature type="domain" description="CID" evidence="6">
    <location>
        <begin position="433"/>
        <end position="577"/>
    </location>
</feature>
<dbReference type="InterPro" id="IPR008942">
    <property type="entry name" value="ENTH_VHS"/>
</dbReference>
<feature type="compositionally biased region" description="Basic and acidic residues" evidence="3">
    <location>
        <begin position="713"/>
        <end position="726"/>
    </location>
</feature>
<dbReference type="PROSITE" id="PS50128">
    <property type="entry name" value="SURP"/>
    <property type="match status" value="1"/>
</dbReference>
<feature type="region of interest" description="Disordered" evidence="3">
    <location>
        <begin position="688"/>
        <end position="726"/>
    </location>
</feature>
<dbReference type="InterPro" id="IPR035967">
    <property type="entry name" value="SWAP/Surp_sf"/>
</dbReference>
<feature type="region of interest" description="Disordered" evidence="3">
    <location>
        <begin position="580"/>
        <end position="644"/>
    </location>
</feature>
<reference evidence="8" key="1">
    <citation type="submission" date="2025-08" db="UniProtKB">
        <authorList>
            <consortium name="RefSeq"/>
        </authorList>
    </citation>
    <scope>IDENTIFICATION</scope>
    <source>
        <tissue evidence="8">Entire body</tissue>
    </source>
</reference>
<feature type="compositionally biased region" description="Basic and acidic residues" evidence="3">
    <location>
        <begin position="767"/>
        <end position="796"/>
    </location>
</feature>
<feature type="region of interest" description="Disordered" evidence="3">
    <location>
        <begin position="767"/>
        <end position="913"/>
    </location>
</feature>
<evidence type="ECO:0000259" key="5">
    <source>
        <dbReference type="PROSITE" id="PS50128"/>
    </source>
</evidence>
<dbReference type="OrthoDB" id="377209at2759"/>
<dbReference type="GeneID" id="108741877"/>